<keyword evidence="3" id="KW-1185">Reference proteome</keyword>
<keyword evidence="1" id="KW-1133">Transmembrane helix</keyword>
<feature type="transmembrane region" description="Helical" evidence="1">
    <location>
        <begin position="23"/>
        <end position="45"/>
    </location>
</feature>
<dbReference type="EMBL" id="JACRSW010000027">
    <property type="protein sequence ID" value="MBC8557173.1"/>
    <property type="molecule type" value="Genomic_DNA"/>
</dbReference>
<sequence>MTIFHKDRYSSYRPVHHFHLSRFHYITLLLFLFSFLCGSFAANLFKETLCNDILHLFTSSFEKLHSYEIKKDALFYFSIKEHLKFYILIVFFAFTNVWHFYYALAILYTGFSNGMLFLFCTFVKGCSGVLYYLGILFPQCLLFVPFYLYALHHLDLLHIEWFEDNTQKNTRTSFVANKKGQLLLIQLPLFLLGILLLLLGSFLESYINPLVILHM</sequence>
<name>A0ABR7MTW4_9FIRM</name>
<organism evidence="2 3">
    <name type="scientific">Jutongia hominis</name>
    <dbReference type="NCBI Taxonomy" id="2763664"/>
    <lineage>
        <taxon>Bacteria</taxon>
        <taxon>Bacillati</taxon>
        <taxon>Bacillota</taxon>
        <taxon>Clostridia</taxon>
        <taxon>Lachnospirales</taxon>
        <taxon>Lachnospiraceae</taxon>
        <taxon>Jutongia</taxon>
    </lineage>
</organism>
<dbReference type="Proteomes" id="UP000637513">
    <property type="component" value="Unassembled WGS sequence"/>
</dbReference>
<feature type="transmembrane region" description="Helical" evidence="1">
    <location>
        <begin position="73"/>
        <end position="94"/>
    </location>
</feature>
<reference evidence="2 3" key="1">
    <citation type="submission" date="2020-08" db="EMBL/GenBank/DDBJ databases">
        <title>Genome public.</title>
        <authorList>
            <person name="Liu C."/>
            <person name="Sun Q."/>
        </authorList>
    </citation>
    <scope>NUCLEOTIDE SEQUENCE [LARGE SCALE GENOMIC DNA]</scope>
    <source>
        <strain evidence="2 3">BX3</strain>
    </source>
</reference>
<proteinExistence type="predicted"/>
<evidence type="ECO:0000256" key="1">
    <source>
        <dbReference type="SAM" id="Phobius"/>
    </source>
</evidence>
<evidence type="ECO:0000313" key="2">
    <source>
        <dbReference type="EMBL" id="MBC8557173.1"/>
    </source>
</evidence>
<feature type="transmembrane region" description="Helical" evidence="1">
    <location>
        <begin position="100"/>
        <end position="122"/>
    </location>
</feature>
<keyword evidence="1" id="KW-0472">Membrane</keyword>
<evidence type="ECO:0000313" key="3">
    <source>
        <dbReference type="Proteomes" id="UP000637513"/>
    </source>
</evidence>
<dbReference type="RefSeq" id="WP_249304158.1">
    <property type="nucleotide sequence ID" value="NZ_JACRSW010000027.1"/>
</dbReference>
<keyword evidence="1" id="KW-0812">Transmembrane</keyword>
<comment type="caution">
    <text evidence="2">The sequence shown here is derived from an EMBL/GenBank/DDBJ whole genome shotgun (WGS) entry which is preliminary data.</text>
</comment>
<feature type="transmembrane region" description="Helical" evidence="1">
    <location>
        <begin position="183"/>
        <end position="207"/>
    </location>
</feature>
<protein>
    <submittedName>
        <fullName evidence="2">Stage II sporulation protein M</fullName>
    </submittedName>
</protein>
<accession>A0ABR7MTW4</accession>
<feature type="transmembrane region" description="Helical" evidence="1">
    <location>
        <begin position="129"/>
        <end position="150"/>
    </location>
</feature>
<gene>
    <name evidence="2" type="ORF">H8700_05585</name>
</gene>